<accession>A0A1Q2MF22</accession>
<keyword evidence="2" id="KW-0732">Signal</keyword>
<evidence type="ECO:0000256" key="1">
    <source>
        <dbReference type="SAM" id="MobiDB-lite"/>
    </source>
</evidence>
<feature type="region of interest" description="Disordered" evidence="1">
    <location>
        <begin position="24"/>
        <end position="56"/>
    </location>
</feature>
<feature type="signal peptide" evidence="2">
    <location>
        <begin position="1"/>
        <end position="20"/>
    </location>
</feature>
<evidence type="ECO:0000313" key="3">
    <source>
        <dbReference type="EMBL" id="AQQ71301.1"/>
    </source>
</evidence>
<dbReference type="Proteomes" id="UP000188181">
    <property type="component" value="Chromosome"/>
</dbReference>
<reference evidence="4" key="1">
    <citation type="submission" date="2017-02" db="EMBL/GenBank/DDBJ databases">
        <title>Comparative genomics and description of representatives of a novel lineage of planctomycetes thriving in anoxic sediments.</title>
        <authorList>
            <person name="Spring S."/>
            <person name="Bunk B."/>
            <person name="Sproer C."/>
        </authorList>
    </citation>
    <scope>NUCLEOTIDE SEQUENCE [LARGE SCALE GENOMIC DNA]</scope>
    <source>
        <strain evidence="4">SM-Chi-D1</strain>
    </source>
</reference>
<dbReference type="EMBL" id="CP019646">
    <property type="protein sequence ID" value="AQQ71301.1"/>
    <property type="molecule type" value="Genomic_DNA"/>
</dbReference>
<name>A0A1Q2MF22_9BACT</name>
<feature type="compositionally biased region" description="Acidic residues" evidence="1">
    <location>
        <begin position="42"/>
        <end position="56"/>
    </location>
</feature>
<organism evidence="3 4">
    <name type="scientific">Limihaloglobus sulfuriphilus</name>
    <dbReference type="NCBI Taxonomy" id="1851148"/>
    <lineage>
        <taxon>Bacteria</taxon>
        <taxon>Pseudomonadati</taxon>
        <taxon>Planctomycetota</taxon>
        <taxon>Phycisphaerae</taxon>
        <taxon>Sedimentisphaerales</taxon>
        <taxon>Sedimentisphaeraceae</taxon>
        <taxon>Limihaloglobus</taxon>
    </lineage>
</organism>
<keyword evidence="4" id="KW-1185">Reference proteome</keyword>
<feature type="chain" id="PRO_5012230616" evidence="2">
    <location>
        <begin position="21"/>
        <end position="71"/>
    </location>
</feature>
<evidence type="ECO:0000313" key="4">
    <source>
        <dbReference type="Proteomes" id="UP000188181"/>
    </source>
</evidence>
<dbReference type="RefSeq" id="WP_146683491.1">
    <property type="nucleotide sequence ID" value="NZ_CP019646.1"/>
</dbReference>
<protein>
    <submittedName>
        <fullName evidence="3">Uncharacterized protein</fullName>
    </submittedName>
</protein>
<sequence length="71" mass="7600" precursor="true">MVRKLVSLMLVMVIALLFTAGCKDDSQGLPETESEIKAAAEDAGEAAEEAGEDLENEIDKLADEIDSETTE</sequence>
<proteinExistence type="predicted"/>
<dbReference type="AlphaFoldDB" id="A0A1Q2MF22"/>
<dbReference type="KEGG" id="pbas:SMSP2_01672"/>
<dbReference type="PROSITE" id="PS51257">
    <property type="entry name" value="PROKAR_LIPOPROTEIN"/>
    <property type="match status" value="1"/>
</dbReference>
<gene>
    <name evidence="3" type="ORF">SMSP2_01672</name>
</gene>
<evidence type="ECO:0000256" key="2">
    <source>
        <dbReference type="SAM" id="SignalP"/>
    </source>
</evidence>